<accession>A0A9D4ZHH0</accession>
<dbReference type="EMBL" id="JABFUD020000010">
    <property type="protein sequence ID" value="KAI5074167.1"/>
    <property type="molecule type" value="Genomic_DNA"/>
</dbReference>
<organism evidence="1 2">
    <name type="scientific">Adiantum capillus-veneris</name>
    <name type="common">Maidenhair fern</name>
    <dbReference type="NCBI Taxonomy" id="13818"/>
    <lineage>
        <taxon>Eukaryota</taxon>
        <taxon>Viridiplantae</taxon>
        <taxon>Streptophyta</taxon>
        <taxon>Embryophyta</taxon>
        <taxon>Tracheophyta</taxon>
        <taxon>Polypodiopsida</taxon>
        <taxon>Polypodiidae</taxon>
        <taxon>Polypodiales</taxon>
        <taxon>Pteridineae</taxon>
        <taxon>Pteridaceae</taxon>
        <taxon>Vittarioideae</taxon>
        <taxon>Adiantum</taxon>
    </lineage>
</organism>
<dbReference type="AlphaFoldDB" id="A0A9D4ZHH0"/>
<comment type="caution">
    <text evidence="1">The sequence shown here is derived from an EMBL/GenBank/DDBJ whole genome shotgun (WGS) entry which is preliminary data.</text>
</comment>
<sequence length="137" mass="15499">MIAARAVIVHAKNGSGCFFLLLSWRQSPCHHDKVDGNAGYCEGEQGFPRLWRLEEATELMISCGYENQQRWRAGYVIAWRKRRPRDPPIHVFAAHGNEIDAFHGCIDGYGYGRRVRETCVLRSSLQLGTMACSVLTT</sequence>
<proteinExistence type="predicted"/>
<keyword evidence="2" id="KW-1185">Reference proteome</keyword>
<gene>
    <name evidence="1" type="ORF">GOP47_0010128</name>
</gene>
<reference evidence="1" key="1">
    <citation type="submission" date="2021-01" db="EMBL/GenBank/DDBJ databases">
        <title>Adiantum capillus-veneris genome.</title>
        <authorList>
            <person name="Fang Y."/>
            <person name="Liao Q."/>
        </authorList>
    </citation>
    <scope>NUCLEOTIDE SEQUENCE</scope>
    <source>
        <strain evidence="1">H3</strain>
        <tissue evidence="1">Leaf</tissue>
    </source>
</reference>
<name>A0A9D4ZHH0_ADICA</name>
<dbReference type="Proteomes" id="UP000886520">
    <property type="component" value="Chromosome 10"/>
</dbReference>
<evidence type="ECO:0000313" key="2">
    <source>
        <dbReference type="Proteomes" id="UP000886520"/>
    </source>
</evidence>
<evidence type="ECO:0000313" key="1">
    <source>
        <dbReference type="EMBL" id="KAI5074167.1"/>
    </source>
</evidence>
<protein>
    <submittedName>
        <fullName evidence="1">Uncharacterized protein</fullName>
    </submittedName>
</protein>